<name>A0ABR3VNM0_HUMIN</name>
<proteinExistence type="predicted"/>
<sequence>MTLRGFLQALGAPVQDVEEETFDLFAQDLPSQNLGFVDSRASTIDITVAGRDLTIHQSPAVLSSNRAGGTTGAVLWKVTPLFAEWLAAPTNPLFAHGVLSSTSVVLELGCGVSALVGLLLAPRVARCVLTDQPYVARLVELNIAENAKAAAASPRGGTPTGELRKGHRERGTRARKGEKASSPGLAGADLRGRVCFAPLDWETDAVTPALASWSGVGSPPPTTTRKINNNTSGNGTRTQTFDVVLACDCVYNEALIEPLVSTCADACRLRSRDRADDDSGDGGREDIPPTVCVVVQQLRDPSVFEAWLECFSRYFAVWRVPDELLVLPGLKSNSGRP</sequence>
<evidence type="ECO:0000313" key="2">
    <source>
        <dbReference type="EMBL" id="KAL1843352.1"/>
    </source>
</evidence>
<feature type="compositionally biased region" description="Polar residues" evidence="1">
    <location>
        <begin position="223"/>
        <end position="233"/>
    </location>
</feature>
<keyword evidence="3" id="KW-1185">Reference proteome</keyword>
<dbReference type="PANTHER" id="PTHR14614">
    <property type="entry name" value="HEPATOCELLULAR CARCINOMA-ASSOCIATED ANTIGEN"/>
    <property type="match status" value="1"/>
</dbReference>
<comment type="caution">
    <text evidence="2">The sequence shown here is derived from an EMBL/GenBank/DDBJ whole genome shotgun (WGS) entry which is preliminary data.</text>
</comment>
<feature type="region of interest" description="Disordered" evidence="1">
    <location>
        <begin position="212"/>
        <end position="233"/>
    </location>
</feature>
<dbReference type="Proteomes" id="UP001583172">
    <property type="component" value="Unassembled WGS sequence"/>
</dbReference>
<dbReference type="InterPro" id="IPR019410">
    <property type="entry name" value="Methyltransf_16"/>
</dbReference>
<dbReference type="Gene3D" id="3.40.50.150">
    <property type="entry name" value="Vaccinia Virus protein VP39"/>
    <property type="match status" value="1"/>
</dbReference>
<organism evidence="2 3">
    <name type="scientific">Humicola insolens</name>
    <name type="common">Soft-rot fungus</name>
    <dbReference type="NCBI Taxonomy" id="85995"/>
    <lineage>
        <taxon>Eukaryota</taxon>
        <taxon>Fungi</taxon>
        <taxon>Dikarya</taxon>
        <taxon>Ascomycota</taxon>
        <taxon>Pezizomycotina</taxon>
        <taxon>Sordariomycetes</taxon>
        <taxon>Sordariomycetidae</taxon>
        <taxon>Sordariales</taxon>
        <taxon>Chaetomiaceae</taxon>
        <taxon>Mycothermus</taxon>
    </lineage>
</organism>
<feature type="region of interest" description="Disordered" evidence="1">
    <location>
        <begin position="149"/>
        <end position="185"/>
    </location>
</feature>
<protein>
    <recommendedName>
        <fullName evidence="4">Diaminohydroxyphosphoribosylamino-pyrimidine deaminase</fullName>
    </recommendedName>
</protein>
<gene>
    <name evidence="2" type="ORF">VTJ49DRAFT_1939</name>
</gene>
<accession>A0ABR3VNM0</accession>
<dbReference type="InterPro" id="IPR029063">
    <property type="entry name" value="SAM-dependent_MTases_sf"/>
</dbReference>
<dbReference type="PANTHER" id="PTHR14614:SF109">
    <property type="entry name" value="RIBOSOMAL LYSINE N-METHYLTRANSFERASE 5"/>
    <property type="match status" value="1"/>
</dbReference>
<feature type="compositionally biased region" description="Basic and acidic residues" evidence="1">
    <location>
        <begin position="169"/>
        <end position="179"/>
    </location>
</feature>
<evidence type="ECO:0000313" key="3">
    <source>
        <dbReference type="Proteomes" id="UP001583172"/>
    </source>
</evidence>
<evidence type="ECO:0008006" key="4">
    <source>
        <dbReference type="Google" id="ProtNLM"/>
    </source>
</evidence>
<dbReference type="EMBL" id="JAZGSY010000018">
    <property type="protein sequence ID" value="KAL1843352.1"/>
    <property type="molecule type" value="Genomic_DNA"/>
</dbReference>
<dbReference type="Pfam" id="PF10294">
    <property type="entry name" value="Methyltransf_16"/>
    <property type="match status" value="1"/>
</dbReference>
<evidence type="ECO:0000256" key="1">
    <source>
        <dbReference type="SAM" id="MobiDB-lite"/>
    </source>
</evidence>
<reference evidence="2 3" key="1">
    <citation type="journal article" date="2024" name="Commun. Biol.">
        <title>Comparative genomic analysis of thermophilic fungi reveals convergent evolutionary adaptations and gene losses.</title>
        <authorList>
            <person name="Steindorff A.S."/>
            <person name="Aguilar-Pontes M.V."/>
            <person name="Robinson A.J."/>
            <person name="Andreopoulos B."/>
            <person name="LaButti K."/>
            <person name="Kuo A."/>
            <person name="Mondo S."/>
            <person name="Riley R."/>
            <person name="Otillar R."/>
            <person name="Haridas S."/>
            <person name="Lipzen A."/>
            <person name="Grimwood J."/>
            <person name="Schmutz J."/>
            <person name="Clum A."/>
            <person name="Reid I.D."/>
            <person name="Moisan M.C."/>
            <person name="Butler G."/>
            <person name="Nguyen T.T.M."/>
            <person name="Dewar K."/>
            <person name="Conant G."/>
            <person name="Drula E."/>
            <person name="Henrissat B."/>
            <person name="Hansel C."/>
            <person name="Singer S."/>
            <person name="Hutchinson M.I."/>
            <person name="de Vries R.P."/>
            <person name="Natvig D.O."/>
            <person name="Powell A.J."/>
            <person name="Tsang A."/>
            <person name="Grigoriev I.V."/>
        </authorList>
    </citation>
    <scope>NUCLEOTIDE SEQUENCE [LARGE SCALE GENOMIC DNA]</scope>
    <source>
        <strain evidence="2 3">CBS 620.91</strain>
    </source>
</reference>